<dbReference type="Gene3D" id="3.50.30.30">
    <property type="match status" value="1"/>
</dbReference>
<evidence type="ECO:0000256" key="5">
    <source>
        <dbReference type="ARBA" id="ARBA00022737"/>
    </source>
</evidence>
<dbReference type="Gene3D" id="2.10.25.10">
    <property type="entry name" value="Laminin"/>
    <property type="match status" value="2"/>
</dbReference>
<dbReference type="InterPro" id="IPR049883">
    <property type="entry name" value="NOTCH1_EGF-like"/>
</dbReference>
<dbReference type="SUPFAM" id="SSF57196">
    <property type="entry name" value="EGF/Laminin"/>
    <property type="match status" value="2"/>
</dbReference>
<keyword evidence="5" id="KW-0677">Repeat</keyword>
<dbReference type="PROSITE" id="PS01187">
    <property type="entry name" value="EGF_CA"/>
    <property type="match status" value="1"/>
</dbReference>
<evidence type="ECO:0000256" key="7">
    <source>
        <dbReference type="ARBA" id="ARBA00023136"/>
    </source>
</evidence>
<evidence type="ECO:0000313" key="15">
    <source>
        <dbReference type="EMBL" id="KAK2079717.1"/>
    </source>
</evidence>
<dbReference type="GO" id="GO:0016020">
    <property type="term" value="C:membrane"/>
    <property type="evidence" value="ECO:0007669"/>
    <property type="project" value="UniProtKB-SubCell"/>
</dbReference>
<keyword evidence="3" id="KW-0812">Transmembrane</keyword>
<dbReference type="Proteomes" id="UP001255856">
    <property type="component" value="Unassembled WGS sequence"/>
</dbReference>
<keyword evidence="10" id="KW-0325">Glycoprotein</keyword>
<comment type="caution">
    <text evidence="12">Lacks conserved residue(s) required for the propagation of feature annotation.</text>
</comment>
<evidence type="ECO:0000259" key="14">
    <source>
        <dbReference type="PROSITE" id="PS50026"/>
    </source>
</evidence>
<dbReference type="PANTHER" id="PTHR22702">
    <property type="entry name" value="PROTEASE-ASSOCIATED DOMAIN-CONTAINING PROTEIN"/>
    <property type="match status" value="1"/>
</dbReference>
<dbReference type="PROSITE" id="PS01186">
    <property type="entry name" value="EGF_2"/>
    <property type="match status" value="1"/>
</dbReference>
<evidence type="ECO:0000256" key="9">
    <source>
        <dbReference type="ARBA" id="ARBA00023170"/>
    </source>
</evidence>
<dbReference type="CDD" id="cd00054">
    <property type="entry name" value="EGF_CA"/>
    <property type="match status" value="2"/>
</dbReference>
<protein>
    <recommendedName>
        <fullName evidence="14">EGF-like domain-containing protein</fullName>
    </recommendedName>
</protein>
<dbReference type="InterPro" id="IPR018097">
    <property type="entry name" value="EGF_Ca-bd_CS"/>
</dbReference>
<feature type="signal peptide" evidence="13">
    <location>
        <begin position="1"/>
        <end position="22"/>
    </location>
</feature>
<evidence type="ECO:0000256" key="1">
    <source>
        <dbReference type="ARBA" id="ARBA00004479"/>
    </source>
</evidence>
<dbReference type="PROSITE" id="PS50026">
    <property type="entry name" value="EGF_3"/>
    <property type="match status" value="1"/>
</dbReference>
<comment type="caution">
    <text evidence="15">The sequence shown here is derived from an EMBL/GenBank/DDBJ whole genome shotgun (WGS) entry which is preliminary data.</text>
</comment>
<comment type="subcellular location">
    <subcellularLocation>
        <location evidence="11">Endomembrane system</location>
        <topology evidence="11">Single-pass membrane protein</topology>
    </subcellularLocation>
    <subcellularLocation>
        <location evidence="1">Membrane</location>
        <topology evidence="1">Single-pass type I membrane protein</topology>
    </subcellularLocation>
</comment>
<organism evidence="15 16">
    <name type="scientific">Prototheca wickerhamii</name>
    <dbReference type="NCBI Taxonomy" id="3111"/>
    <lineage>
        <taxon>Eukaryota</taxon>
        <taxon>Viridiplantae</taxon>
        <taxon>Chlorophyta</taxon>
        <taxon>core chlorophytes</taxon>
        <taxon>Trebouxiophyceae</taxon>
        <taxon>Chlorellales</taxon>
        <taxon>Chlorellaceae</taxon>
        <taxon>Prototheca</taxon>
    </lineage>
</organism>
<proteinExistence type="predicted"/>
<evidence type="ECO:0000256" key="4">
    <source>
        <dbReference type="ARBA" id="ARBA00022729"/>
    </source>
</evidence>
<dbReference type="Pfam" id="PF07645">
    <property type="entry name" value="EGF_CA"/>
    <property type="match status" value="2"/>
</dbReference>
<feature type="domain" description="EGF-like" evidence="14">
    <location>
        <begin position="357"/>
        <end position="401"/>
    </location>
</feature>
<gene>
    <name evidence="15" type="ORF">QBZ16_002112</name>
</gene>
<name>A0AAD9INI2_PROWI</name>
<dbReference type="PANTHER" id="PTHR22702:SF1">
    <property type="entry name" value="PROTEASE-ASSOCIATED DOMAIN-CONTAINING PROTEIN 1"/>
    <property type="match status" value="1"/>
</dbReference>
<dbReference type="Pfam" id="PF25011">
    <property type="entry name" value="VSR_TRX"/>
    <property type="match status" value="1"/>
</dbReference>
<evidence type="ECO:0000256" key="3">
    <source>
        <dbReference type="ARBA" id="ARBA00022692"/>
    </source>
</evidence>
<dbReference type="SMART" id="SM00179">
    <property type="entry name" value="EGF_CA"/>
    <property type="match status" value="2"/>
</dbReference>
<evidence type="ECO:0000313" key="16">
    <source>
        <dbReference type="Proteomes" id="UP001255856"/>
    </source>
</evidence>
<keyword evidence="4 13" id="KW-0732">Signal</keyword>
<evidence type="ECO:0000256" key="11">
    <source>
        <dbReference type="ARBA" id="ARBA00037847"/>
    </source>
</evidence>
<dbReference type="AlphaFoldDB" id="A0AAD9INI2"/>
<evidence type="ECO:0000256" key="10">
    <source>
        <dbReference type="ARBA" id="ARBA00023180"/>
    </source>
</evidence>
<dbReference type="InterPro" id="IPR000742">
    <property type="entry name" value="EGF"/>
</dbReference>
<evidence type="ECO:0000256" key="13">
    <source>
        <dbReference type="SAM" id="SignalP"/>
    </source>
</evidence>
<keyword evidence="8" id="KW-1015">Disulfide bond</keyword>
<accession>A0AAD9INI2</accession>
<sequence length="501" mass="54235">MRSPVVLLAVAFLLHQAGWSRAATFHVETNALRIKEPASYAGSFDSAIGDFGVPLYGGTLQGRIAFIESNPQGCAEFKAPLPSGTEILLVTRGNCFFKDTGDRVRKALGAGQGAVVVEFDWKESITHPDNRVEWELWFSTNTECGQACSATSSFLSQFKDSAVSLEQQGFTLFTPHVMLSECSVWTAEALCARNCIRGGRYCATSASTAGSGTDLPGASVVEQDLRHLCTYRVLNATGEAWRWWDYASRFAQHCTPAAKQFTAACAERQLGDMGVSAAAVADCVGDLRADQPHELLETQLAAQEDRGPVGRIIMLPTLIVNTNQYRGRLNTAGVLRALCAGFAEGTEPPVCLNPGVNVDECTQGVDTCWKGPDGASACVDTFRGYVCRCPEGWQGDGFKCEDIDECALGLHNCEQICINTPGSFRCDCKAGYKHVREGGPAGLSLSIAGVAIYRWKSQSAMQDEIRAIMRDYMPLDDRADPEAGAKLLSKHRNGRARARVE</sequence>
<evidence type="ECO:0000256" key="12">
    <source>
        <dbReference type="PROSITE-ProRule" id="PRU00076"/>
    </source>
</evidence>
<dbReference type="GO" id="GO:0005509">
    <property type="term" value="F:calcium ion binding"/>
    <property type="evidence" value="ECO:0007669"/>
    <property type="project" value="InterPro"/>
</dbReference>
<keyword evidence="16" id="KW-1185">Reference proteome</keyword>
<evidence type="ECO:0000256" key="8">
    <source>
        <dbReference type="ARBA" id="ARBA00023157"/>
    </source>
</evidence>
<feature type="chain" id="PRO_5042244440" description="EGF-like domain-containing protein" evidence="13">
    <location>
        <begin position="23"/>
        <end position="501"/>
    </location>
</feature>
<keyword evidence="6" id="KW-1133">Transmembrane helix</keyword>
<evidence type="ECO:0000256" key="2">
    <source>
        <dbReference type="ARBA" id="ARBA00022536"/>
    </source>
</evidence>
<dbReference type="FunFam" id="2.10.25.10:FF:000009">
    <property type="entry name" value="Low-density lipoprotein receptor isoform 1"/>
    <property type="match status" value="1"/>
</dbReference>
<keyword evidence="2 12" id="KW-0245">EGF-like domain</keyword>
<dbReference type="InterPro" id="IPR000152">
    <property type="entry name" value="EGF-type_Asp/Asn_hydroxyl_site"/>
</dbReference>
<keyword evidence="9" id="KW-0675">Receptor</keyword>
<keyword evidence="7" id="KW-0472">Membrane</keyword>
<evidence type="ECO:0000256" key="6">
    <source>
        <dbReference type="ARBA" id="ARBA00022989"/>
    </source>
</evidence>
<dbReference type="InterPro" id="IPR056858">
    <property type="entry name" value="VSR_TRX"/>
</dbReference>
<dbReference type="SMART" id="SM00181">
    <property type="entry name" value="EGF"/>
    <property type="match status" value="2"/>
</dbReference>
<dbReference type="EMBL" id="JASFZW010000002">
    <property type="protein sequence ID" value="KAK2079717.1"/>
    <property type="molecule type" value="Genomic_DNA"/>
</dbReference>
<dbReference type="InterPro" id="IPR001881">
    <property type="entry name" value="EGF-like_Ca-bd_dom"/>
</dbReference>
<reference evidence="15" key="1">
    <citation type="submission" date="2021-01" db="EMBL/GenBank/DDBJ databases">
        <authorList>
            <person name="Eckstrom K.M.E."/>
        </authorList>
    </citation>
    <scope>NUCLEOTIDE SEQUENCE</scope>
    <source>
        <strain evidence="15">UVCC 0001</strain>
    </source>
</reference>
<dbReference type="PROSITE" id="PS00010">
    <property type="entry name" value="ASX_HYDROXYL"/>
    <property type="match status" value="2"/>
</dbReference>
<dbReference type="GO" id="GO:0012505">
    <property type="term" value="C:endomembrane system"/>
    <property type="evidence" value="ECO:0007669"/>
    <property type="project" value="UniProtKB-SubCell"/>
</dbReference>